<feature type="region of interest" description="Disordered" evidence="1">
    <location>
        <begin position="1"/>
        <end position="37"/>
    </location>
</feature>
<gene>
    <name evidence="2" type="ORF">SKAU_G00034490</name>
</gene>
<dbReference type="EMBL" id="JAINUF010000001">
    <property type="protein sequence ID" value="KAJ8382671.1"/>
    <property type="molecule type" value="Genomic_DNA"/>
</dbReference>
<feature type="compositionally biased region" description="Low complexity" evidence="1">
    <location>
        <begin position="103"/>
        <end position="112"/>
    </location>
</feature>
<dbReference type="AlphaFoldDB" id="A0A9Q1GFQ0"/>
<feature type="region of interest" description="Disordered" evidence="1">
    <location>
        <begin position="103"/>
        <end position="128"/>
    </location>
</feature>
<evidence type="ECO:0000313" key="2">
    <source>
        <dbReference type="EMBL" id="KAJ8382671.1"/>
    </source>
</evidence>
<reference evidence="2" key="1">
    <citation type="journal article" date="2023" name="Science">
        <title>Genome structures resolve the early diversification of teleost fishes.</title>
        <authorList>
            <person name="Parey E."/>
            <person name="Louis A."/>
            <person name="Montfort J."/>
            <person name="Bouchez O."/>
            <person name="Roques C."/>
            <person name="Iampietro C."/>
            <person name="Lluch J."/>
            <person name="Castinel A."/>
            <person name="Donnadieu C."/>
            <person name="Desvignes T."/>
            <person name="Floi Bucao C."/>
            <person name="Jouanno E."/>
            <person name="Wen M."/>
            <person name="Mejri S."/>
            <person name="Dirks R."/>
            <person name="Jansen H."/>
            <person name="Henkel C."/>
            <person name="Chen W.J."/>
            <person name="Zahm M."/>
            <person name="Cabau C."/>
            <person name="Klopp C."/>
            <person name="Thompson A.W."/>
            <person name="Robinson-Rechavi M."/>
            <person name="Braasch I."/>
            <person name="Lecointre G."/>
            <person name="Bobe J."/>
            <person name="Postlethwait J.H."/>
            <person name="Berthelot C."/>
            <person name="Roest Crollius H."/>
            <person name="Guiguen Y."/>
        </authorList>
    </citation>
    <scope>NUCLEOTIDE SEQUENCE</scope>
    <source>
        <strain evidence="2">WJC10195</strain>
    </source>
</reference>
<accession>A0A9Q1GFQ0</accession>
<comment type="caution">
    <text evidence="2">The sequence shown here is derived from an EMBL/GenBank/DDBJ whole genome shotgun (WGS) entry which is preliminary data.</text>
</comment>
<organism evidence="2 3">
    <name type="scientific">Synaphobranchus kaupii</name>
    <name type="common">Kaup's arrowtooth eel</name>
    <dbReference type="NCBI Taxonomy" id="118154"/>
    <lineage>
        <taxon>Eukaryota</taxon>
        <taxon>Metazoa</taxon>
        <taxon>Chordata</taxon>
        <taxon>Craniata</taxon>
        <taxon>Vertebrata</taxon>
        <taxon>Euteleostomi</taxon>
        <taxon>Actinopterygii</taxon>
        <taxon>Neopterygii</taxon>
        <taxon>Teleostei</taxon>
        <taxon>Anguilliformes</taxon>
        <taxon>Synaphobranchidae</taxon>
        <taxon>Synaphobranchus</taxon>
    </lineage>
</organism>
<evidence type="ECO:0000313" key="3">
    <source>
        <dbReference type="Proteomes" id="UP001152622"/>
    </source>
</evidence>
<protein>
    <submittedName>
        <fullName evidence="2">Uncharacterized protein</fullName>
    </submittedName>
</protein>
<proteinExistence type="predicted"/>
<sequence length="155" mass="16002">MTADVFKLSPLGKSWQQQQPDCTTSEGGGGGGVTSPRAALPRLLQAVTRSANSCGALNIRPARRVEGSGPVPGLQPGSCSRRTLRAAGRCTAQGIARLLLDSAAPSSSAEGPPLGPGHWDEARARTPAPRALYPEGTQLRTGLLFAQTQLAATHP</sequence>
<evidence type="ECO:0000256" key="1">
    <source>
        <dbReference type="SAM" id="MobiDB-lite"/>
    </source>
</evidence>
<dbReference type="Proteomes" id="UP001152622">
    <property type="component" value="Chromosome 1"/>
</dbReference>
<name>A0A9Q1GFQ0_SYNKA</name>
<keyword evidence="3" id="KW-1185">Reference proteome</keyword>
<feature type="compositionally biased region" description="Polar residues" evidence="1">
    <location>
        <begin position="14"/>
        <end position="25"/>
    </location>
</feature>